<accession>A0ABP5JW79</accession>
<name>A0ABP5JW79_9ACTN</name>
<protein>
    <recommendedName>
        <fullName evidence="4">Secreted protein</fullName>
    </recommendedName>
</protein>
<evidence type="ECO:0000313" key="3">
    <source>
        <dbReference type="Proteomes" id="UP001500575"/>
    </source>
</evidence>
<sequence>MRSTLIAAGAAAAALAGSVVVGGTVNAADAHPSQGVQPIVTTEKGIVLECTGEARGLSAYVNLYENDTFTNYVQVILNDKPGLAASREPKDILSDGVVKTSVDIKGKRAKITGTASKVGKRKHVHEEIDDAGYRVVSDGWHRQLAHDLTLTYGGTAVDLTCAPAFFYKLEVTKTPIS</sequence>
<keyword evidence="3" id="KW-1185">Reference proteome</keyword>
<feature type="signal peptide" evidence="1">
    <location>
        <begin position="1"/>
        <end position="27"/>
    </location>
</feature>
<evidence type="ECO:0000256" key="1">
    <source>
        <dbReference type="SAM" id="SignalP"/>
    </source>
</evidence>
<dbReference type="EMBL" id="BAAAQQ010000007">
    <property type="protein sequence ID" value="GAA2120935.1"/>
    <property type="molecule type" value="Genomic_DNA"/>
</dbReference>
<evidence type="ECO:0008006" key="4">
    <source>
        <dbReference type="Google" id="ProtNLM"/>
    </source>
</evidence>
<proteinExistence type="predicted"/>
<dbReference type="Proteomes" id="UP001500575">
    <property type="component" value="Unassembled WGS sequence"/>
</dbReference>
<organism evidence="2 3">
    <name type="scientific">Nocardioides bigeumensis</name>
    <dbReference type="NCBI Taxonomy" id="433657"/>
    <lineage>
        <taxon>Bacteria</taxon>
        <taxon>Bacillati</taxon>
        <taxon>Actinomycetota</taxon>
        <taxon>Actinomycetes</taxon>
        <taxon>Propionibacteriales</taxon>
        <taxon>Nocardioidaceae</taxon>
        <taxon>Nocardioides</taxon>
    </lineage>
</organism>
<gene>
    <name evidence="2" type="ORF">GCM10009843_14760</name>
</gene>
<reference evidence="3" key="1">
    <citation type="journal article" date="2019" name="Int. J. Syst. Evol. Microbiol.">
        <title>The Global Catalogue of Microorganisms (GCM) 10K type strain sequencing project: providing services to taxonomists for standard genome sequencing and annotation.</title>
        <authorList>
            <consortium name="The Broad Institute Genomics Platform"/>
            <consortium name="The Broad Institute Genome Sequencing Center for Infectious Disease"/>
            <person name="Wu L."/>
            <person name="Ma J."/>
        </authorList>
    </citation>
    <scope>NUCLEOTIDE SEQUENCE [LARGE SCALE GENOMIC DNA]</scope>
    <source>
        <strain evidence="3">JCM 16021</strain>
    </source>
</reference>
<feature type="chain" id="PRO_5046651562" description="Secreted protein" evidence="1">
    <location>
        <begin position="28"/>
        <end position="177"/>
    </location>
</feature>
<keyword evidence="1" id="KW-0732">Signal</keyword>
<comment type="caution">
    <text evidence="2">The sequence shown here is derived from an EMBL/GenBank/DDBJ whole genome shotgun (WGS) entry which is preliminary data.</text>
</comment>
<evidence type="ECO:0000313" key="2">
    <source>
        <dbReference type="EMBL" id="GAA2120935.1"/>
    </source>
</evidence>